<dbReference type="PROSITE" id="PS50883">
    <property type="entry name" value="EAL"/>
    <property type="match status" value="1"/>
</dbReference>
<feature type="domain" description="EAL" evidence="3">
    <location>
        <begin position="183"/>
        <end position="437"/>
    </location>
</feature>
<protein>
    <submittedName>
        <fullName evidence="4">EAL domain-containing protein</fullName>
    </submittedName>
</protein>
<evidence type="ECO:0000256" key="2">
    <source>
        <dbReference type="SAM" id="Phobius"/>
    </source>
</evidence>
<feature type="transmembrane region" description="Helical" evidence="2">
    <location>
        <begin position="126"/>
        <end position="147"/>
    </location>
</feature>
<dbReference type="InterPro" id="IPR050706">
    <property type="entry name" value="Cyclic-di-GMP_PDE-like"/>
</dbReference>
<feature type="region of interest" description="Disordered" evidence="1">
    <location>
        <begin position="431"/>
        <end position="451"/>
    </location>
</feature>
<dbReference type="PANTHER" id="PTHR33121">
    <property type="entry name" value="CYCLIC DI-GMP PHOSPHODIESTERASE PDEF"/>
    <property type="match status" value="1"/>
</dbReference>
<dbReference type="InterPro" id="IPR001633">
    <property type="entry name" value="EAL_dom"/>
</dbReference>
<dbReference type="Gene3D" id="3.20.20.450">
    <property type="entry name" value="EAL domain"/>
    <property type="match status" value="1"/>
</dbReference>
<dbReference type="SUPFAM" id="SSF141868">
    <property type="entry name" value="EAL domain-like"/>
    <property type="match status" value="1"/>
</dbReference>
<sequence>MMLNQKERQPAYFFLLCRAASLAGTFVGLGWLLVFILVGYWSLAFALLGLGVAILPCWLLARRGNFSAGLLAAQLVCLLFVCLFSLLFDIPNKEVLRTTHLYLLVIALVGYINYQRIPSRQQAGMIIASLLMFVVFCSSRLVFPFAIPMPTAFREISSWVNAMMVTVMLGGGMAALQADFSRQTDIGRQLRRALKQNEFVLYYQLQVSADGGFTGAEALLRWQHPEKGLLSPDFFLPDAQRAGLMPLIGEWVLREACFRLTQWQSRPEMARLTLAVNFTADHILETDFTENVIETVVSAGVNPSQLKFELTESVFATDMPVVVTTMETLAASGFRFALDDFGTGFSSLSYLRQLPLEQIKIDRSFVKAVLGGEKGRVIARNIIRMGRELQLQVLAEGIEEEAQWLIMKTLGCDAFQGYYFARPLSAPDFEKMFSSGEQPERSDLADQLLQT</sequence>
<name>A0A5R9LDV6_9ENTR</name>
<keyword evidence="2" id="KW-0812">Transmembrane</keyword>
<dbReference type="SMART" id="SM00052">
    <property type="entry name" value="EAL"/>
    <property type="match status" value="1"/>
</dbReference>
<dbReference type="InterPro" id="IPR035919">
    <property type="entry name" value="EAL_sf"/>
</dbReference>
<dbReference type="RefSeq" id="WP_138362540.1">
    <property type="nucleotide sequence ID" value="NZ_VCHQ01000027.1"/>
</dbReference>
<dbReference type="PANTHER" id="PTHR33121:SF70">
    <property type="entry name" value="SIGNALING PROTEIN YKOW"/>
    <property type="match status" value="1"/>
</dbReference>
<reference evidence="4 5" key="1">
    <citation type="submission" date="2019-05" db="EMBL/GenBank/DDBJ databases">
        <title>Genome sequence of Klebsiella sp strain TOUT106.</title>
        <authorList>
            <person name="Rahi P."/>
            <person name="Chaudhari D."/>
        </authorList>
    </citation>
    <scope>NUCLEOTIDE SEQUENCE [LARGE SCALE GENOMIC DNA]</scope>
    <source>
        <strain evidence="4 5">TOUT106</strain>
    </source>
</reference>
<comment type="caution">
    <text evidence="4">The sequence shown here is derived from an EMBL/GenBank/DDBJ whole genome shotgun (WGS) entry which is preliminary data.</text>
</comment>
<evidence type="ECO:0000259" key="3">
    <source>
        <dbReference type="PROSITE" id="PS50883"/>
    </source>
</evidence>
<dbReference type="EMBL" id="VCHQ01000027">
    <property type="protein sequence ID" value="TLV10686.1"/>
    <property type="molecule type" value="Genomic_DNA"/>
</dbReference>
<proteinExistence type="predicted"/>
<feature type="transmembrane region" description="Helical" evidence="2">
    <location>
        <begin position="12"/>
        <end position="34"/>
    </location>
</feature>
<evidence type="ECO:0000313" key="4">
    <source>
        <dbReference type="EMBL" id="TLV10686.1"/>
    </source>
</evidence>
<dbReference type="AlphaFoldDB" id="A0A5R9LDV6"/>
<dbReference type="CDD" id="cd01948">
    <property type="entry name" value="EAL"/>
    <property type="match status" value="1"/>
</dbReference>
<dbReference type="Pfam" id="PF00563">
    <property type="entry name" value="EAL"/>
    <property type="match status" value="1"/>
</dbReference>
<evidence type="ECO:0000313" key="5">
    <source>
        <dbReference type="Proteomes" id="UP000307430"/>
    </source>
</evidence>
<keyword evidence="2" id="KW-0472">Membrane</keyword>
<accession>A0A5R9LDV6</accession>
<keyword evidence="2" id="KW-1133">Transmembrane helix</keyword>
<gene>
    <name evidence="4" type="ORF">FE839_20070</name>
</gene>
<keyword evidence="5" id="KW-1185">Reference proteome</keyword>
<feature type="transmembrane region" description="Helical" evidence="2">
    <location>
        <begin position="94"/>
        <end position="114"/>
    </location>
</feature>
<dbReference type="GO" id="GO:0071111">
    <property type="term" value="F:cyclic-guanylate-specific phosphodiesterase activity"/>
    <property type="evidence" value="ECO:0007669"/>
    <property type="project" value="InterPro"/>
</dbReference>
<feature type="transmembrane region" description="Helical" evidence="2">
    <location>
        <begin position="68"/>
        <end position="88"/>
    </location>
</feature>
<feature type="transmembrane region" description="Helical" evidence="2">
    <location>
        <begin position="40"/>
        <end position="61"/>
    </location>
</feature>
<dbReference type="Proteomes" id="UP000307430">
    <property type="component" value="Unassembled WGS sequence"/>
</dbReference>
<organism evidence="4 5">
    <name type="scientific">Klebsiella indica</name>
    <dbReference type="NCBI Taxonomy" id="2582917"/>
    <lineage>
        <taxon>Bacteria</taxon>
        <taxon>Pseudomonadati</taxon>
        <taxon>Pseudomonadota</taxon>
        <taxon>Gammaproteobacteria</taxon>
        <taxon>Enterobacterales</taxon>
        <taxon>Enterobacteriaceae</taxon>
        <taxon>Klebsiella/Raoultella group</taxon>
        <taxon>Klebsiella</taxon>
    </lineage>
</organism>
<evidence type="ECO:0000256" key="1">
    <source>
        <dbReference type="SAM" id="MobiDB-lite"/>
    </source>
</evidence>